<keyword evidence="3" id="KW-1185">Reference proteome</keyword>
<accession>A0ABW5AGK9</accession>
<evidence type="ECO:0000256" key="1">
    <source>
        <dbReference type="SAM" id="MobiDB-lite"/>
    </source>
</evidence>
<organism evidence="2 3">
    <name type="scientific">Rhodoplanes azumiensis</name>
    <dbReference type="NCBI Taxonomy" id="1897628"/>
    <lineage>
        <taxon>Bacteria</taxon>
        <taxon>Pseudomonadati</taxon>
        <taxon>Pseudomonadota</taxon>
        <taxon>Alphaproteobacteria</taxon>
        <taxon>Hyphomicrobiales</taxon>
        <taxon>Nitrobacteraceae</taxon>
        <taxon>Rhodoplanes</taxon>
    </lineage>
</organism>
<sequence length="315" mass="32720">MTAAPVVSARNTRRPGARMLPDGRRLHLQDGPIDLIIEAFGPREIVEVAHRTALQRLTGLLDALCEELPALRRPVTTTSPAPTGSVSGRMVAAVQPYAGRIFITPMAAVAGSVADEIVAAMVSVAGAGLVRAYVNNGGDIALHLTPGTRFTTGLVDRPDHPTIFGTAEITADDPVRGIATSGAGGRSFSLGIADAVTILARDAASADAAATVVANAVNIAHPGIVRIPARDIQPDSDLGDLPVTRAVPSLAQPEIDAALDSGVVVAEQLRARNLIVAAALRLQGTTRTAGPLLRSAISEPSSFIRQGNRSWPTFW</sequence>
<dbReference type="PIRSF" id="PIRSF006421">
    <property type="entry name" value="UCP006421"/>
    <property type="match status" value="1"/>
</dbReference>
<dbReference type="SUPFAM" id="SSF143631">
    <property type="entry name" value="ApbE-like"/>
    <property type="match status" value="1"/>
</dbReference>
<name>A0ABW5AGK9_9BRAD</name>
<dbReference type="RefSeq" id="WP_378476989.1">
    <property type="nucleotide sequence ID" value="NZ_JBHUIW010000005.1"/>
</dbReference>
<comment type="caution">
    <text evidence="2">The sequence shown here is derived from an EMBL/GenBank/DDBJ whole genome shotgun (WGS) entry which is preliminary data.</text>
</comment>
<dbReference type="NCBIfam" id="NF003322">
    <property type="entry name" value="PRK04334.1-2"/>
    <property type="match status" value="1"/>
</dbReference>
<evidence type="ECO:0000313" key="2">
    <source>
        <dbReference type="EMBL" id="MFD2181801.1"/>
    </source>
</evidence>
<feature type="region of interest" description="Disordered" evidence="1">
    <location>
        <begin position="1"/>
        <end position="20"/>
    </location>
</feature>
<dbReference type="InterPro" id="IPR007183">
    <property type="entry name" value="UPF0280"/>
</dbReference>
<dbReference type="EMBL" id="JBHUIW010000005">
    <property type="protein sequence ID" value="MFD2181801.1"/>
    <property type="molecule type" value="Genomic_DNA"/>
</dbReference>
<evidence type="ECO:0000313" key="3">
    <source>
        <dbReference type="Proteomes" id="UP001597314"/>
    </source>
</evidence>
<dbReference type="Proteomes" id="UP001597314">
    <property type="component" value="Unassembled WGS sequence"/>
</dbReference>
<gene>
    <name evidence="2" type="ORF">ACFSOX_06525</name>
</gene>
<protein>
    <submittedName>
        <fullName evidence="2">UPF0280 family protein</fullName>
    </submittedName>
</protein>
<proteinExistence type="predicted"/>
<dbReference type="InterPro" id="IPR003374">
    <property type="entry name" value="ApbE-like_sf"/>
</dbReference>
<reference evidence="3" key="1">
    <citation type="journal article" date="2019" name="Int. J. Syst. Evol. Microbiol.">
        <title>The Global Catalogue of Microorganisms (GCM) 10K type strain sequencing project: providing services to taxonomists for standard genome sequencing and annotation.</title>
        <authorList>
            <consortium name="The Broad Institute Genomics Platform"/>
            <consortium name="The Broad Institute Genome Sequencing Center for Infectious Disease"/>
            <person name="Wu L."/>
            <person name="Ma J."/>
        </authorList>
    </citation>
    <scope>NUCLEOTIDE SEQUENCE [LARGE SCALE GENOMIC DNA]</scope>
    <source>
        <strain evidence="3">CGMCC 1.6774</strain>
    </source>
</reference>
<dbReference type="Gene3D" id="3.10.520.10">
    <property type="entry name" value="ApbE-like domains"/>
    <property type="match status" value="1"/>
</dbReference>